<accession>A0A645H7P8</accession>
<keyword evidence="1" id="KW-0812">Transmembrane</keyword>
<sequence>MDQLVRTVARKYLLGRYAVDLRDRRIELCAVRVGIQVQLFGFRGGEGFYHFRRRGKGAFVGVQFHVVLVLRLFAGHIGVHARVLI</sequence>
<protein>
    <submittedName>
        <fullName evidence="2">Uncharacterized protein</fullName>
    </submittedName>
</protein>
<dbReference type="EMBL" id="VSSQ01088344">
    <property type="protein sequence ID" value="MPN35015.1"/>
    <property type="molecule type" value="Genomic_DNA"/>
</dbReference>
<gene>
    <name evidence="2" type="ORF">SDC9_182509</name>
</gene>
<comment type="caution">
    <text evidence="2">The sequence shown here is derived from an EMBL/GenBank/DDBJ whole genome shotgun (WGS) entry which is preliminary data.</text>
</comment>
<keyword evidence="1" id="KW-1133">Transmembrane helix</keyword>
<reference evidence="2" key="1">
    <citation type="submission" date="2019-08" db="EMBL/GenBank/DDBJ databases">
        <authorList>
            <person name="Kucharzyk K."/>
            <person name="Murdoch R.W."/>
            <person name="Higgins S."/>
            <person name="Loffler F."/>
        </authorList>
    </citation>
    <scope>NUCLEOTIDE SEQUENCE</scope>
</reference>
<name>A0A645H7P8_9ZZZZ</name>
<keyword evidence="1" id="KW-0472">Membrane</keyword>
<evidence type="ECO:0000313" key="2">
    <source>
        <dbReference type="EMBL" id="MPN35015.1"/>
    </source>
</evidence>
<evidence type="ECO:0000256" key="1">
    <source>
        <dbReference type="SAM" id="Phobius"/>
    </source>
</evidence>
<proteinExistence type="predicted"/>
<dbReference type="AlphaFoldDB" id="A0A645H7P8"/>
<organism evidence="2">
    <name type="scientific">bioreactor metagenome</name>
    <dbReference type="NCBI Taxonomy" id="1076179"/>
    <lineage>
        <taxon>unclassified sequences</taxon>
        <taxon>metagenomes</taxon>
        <taxon>ecological metagenomes</taxon>
    </lineage>
</organism>
<feature type="transmembrane region" description="Helical" evidence="1">
    <location>
        <begin position="58"/>
        <end position="79"/>
    </location>
</feature>